<accession>A0ABY8SMM3</accession>
<gene>
    <name evidence="1" type="ORF">QMY55_17730</name>
</gene>
<sequence>MSEIKKSGEFILNNFQIFSEAVYFFEKSINPKILKGIDECVEVFSNENYWNGNFQLEENFDNWLRPQNWENEDGLEAYFEIKSTEPDDDNDNYWVSLFCNKSSNNCEAGFFFGVETKHFGGKRAWDAHIKSLPEEQKISLKEIGFKQFEGHFFLPITLSNEELAKSWQAEDPFTSDDECFEPLRDALEKLKQSVPIFEAIMESALASQDS</sequence>
<evidence type="ECO:0000313" key="1">
    <source>
        <dbReference type="EMBL" id="WHS64327.1"/>
    </source>
</evidence>
<name>A0ABY8SMM3_9BURK</name>
<keyword evidence="2" id="KW-1185">Reference proteome</keyword>
<proteinExistence type="predicted"/>
<evidence type="ECO:0000313" key="2">
    <source>
        <dbReference type="Proteomes" id="UP001240697"/>
    </source>
</evidence>
<dbReference type="Proteomes" id="UP001240697">
    <property type="component" value="Chromosome"/>
</dbReference>
<organism evidence="1 2">
    <name type="scientific">Comamonas resistens</name>
    <dbReference type="NCBI Taxonomy" id="3046670"/>
    <lineage>
        <taxon>Bacteria</taxon>
        <taxon>Pseudomonadati</taxon>
        <taxon>Pseudomonadota</taxon>
        <taxon>Betaproteobacteria</taxon>
        <taxon>Burkholderiales</taxon>
        <taxon>Comamonadaceae</taxon>
        <taxon>Comamonas</taxon>
    </lineage>
</organism>
<protein>
    <recommendedName>
        <fullName evidence="3">DUF4304 domain-containing protein</fullName>
    </recommendedName>
</protein>
<dbReference type="RefSeq" id="WP_283485468.1">
    <property type="nucleotide sequence ID" value="NZ_CP125947.1"/>
</dbReference>
<evidence type="ECO:0008006" key="3">
    <source>
        <dbReference type="Google" id="ProtNLM"/>
    </source>
</evidence>
<reference evidence="1 2" key="1">
    <citation type="submission" date="2023-05" db="EMBL/GenBank/DDBJ databases">
        <authorList>
            <person name="Yin Y."/>
            <person name="Lu Z."/>
        </authorList>
    </citation>
    <scope>NUCLEOTIDE SEQUENCE [LARGE SCALE GENOMIC DNA]</scope>
    <source>
        <strain evidence="1 2">ZM22</strain>
    </source>
</reference>
<dbReference type="EMBL" id="CP125947">
    <property type="protein sequence ID" value="WHS64327.1"/>
    <property type="molecule type" value="Genomic_DNA"/>
</dbReference>